<evidence type="ECO:0008006" key="3">
    <source>
        <dbReference type="Google" id="ProtNLM"/>
    </source>
</evidence>
<dbReference type="Pfam" id="PF09892">
    <property type="entry name" value="DUF2119"/>
    <property type="match status" value="1"/>
</dbReference>
<dbReference type="AlphaFoldDB" id="A0A133V6I7"/>
<protein>
    <recommendedName>
        <fullName evidence="3">DUF2119 domain-containing protein</fullName>
    </recommendedName>
</protein>
<sequence>MHKSVGEGRPIRLFVGGLHGKEYETTELILRDFYDRIYGEDLEGRIILRSFRTEEGEYVSTLNEGFYETPVGKELLSLIHRYRPSIYLELHSYSDYSGLTHPERMKRDGVPPLVDLGMGILAASVSPILRLQFRKEDFCFLLEVPEGNKRNGEVLGIMEIIARGSNRWEIIRELRAKYPEEVKQMIRNYLEFYGLGGPATD</sequence>
<comment type="caution">
    <text evidence="1">The sequence shown here is derived from an EMBL/GenBank/DDBJ whole genome shotgun (WGS) entry which is preliminary data.</text>
</comment>
<evidence type="ECO:0000313" key="2">
    <source>
        <dbReference type="Proteomes" id="UP000070400"/>
    </source>
</evidence>
<proteinExistence type="predicted"/>
<reference evidence="1 2" key="1">
    <citation type="journal article" date="2016" name="Sci. Rep.">
        <title>Metabolic traits of an uncultured archaeal lineage -MSBL1- from brine pools of the Red Sea.</title>
        <authorList>
            <person name="Mwirichia R."/>
            <person name="Alam I."/>
            <person name="Rashid M."/>
            <person name="Vinu M."/>
            <person name="Ba-Alawi W."/>
            <person name="Anthony Kamau A."/>
            <person name="Kamanda Ngugi D."/>
            <person name="Goker M."/>
            <person name="Klenk H.P."/>
            <person name="Bajic V."/>
            <person name="Stingl U."/>
        </authorList>
    </citation>
    <scope>NUCLEOTIDE SEQUENCE [LARGE SCALE GENOMIC DNA]</scope>
    <source>
        <strain evidence="1">SCGC-AAA261D19</strain>
    </source>
</reference>
<dbReference type="Proteomes" id="UP000070400">
    <property type="component" value="Unassembled WGS sequence"/>
</dbReference>
<name>A0A133V6I7_9EURY</name>
<keyword evidence="2" id="KW-1185">Reference proteome</keyword>
<dbReference type="EMBL" id="LHXX01000027">
    <property type="protein sequence ID" value="KXB02055.1"/>
    <property type="molecule type" value="Genomic_DNA"/>
</dbReference>
<organism evidence="1 2">
    <name type="scientific">candidate division MSBL1 archaeon SCGC-AAA261D19</name>
    <dbReference type="NCBI Taxonomy" id="1698273"/>
    <lineage>
        <taxon>Archaea</taxon>
        <taxon>Methanobacteriati</taxon>
        <taxon>Methanobacteriota</taxon>
        <taxon>candidate division MSBL1</taxon>
    </lineage>
</organism>
<dbReference type="InterPro" id="IPR019218">
    <property type="entry name" value="DUF2119"/>
</dbReference>
<dbReference type="SUPFAM" id="SSF53187">
    <property type="entry name" value="Zn-dependent exopeptidases"/>
    <property type="match status" value="1"/>
</dbReference>
<evidence type="ECO:0000313" key="1">
    <source>
        <dbReference type="EMBL" id="KXB02055.1"/>
    </source>
</evidence>
<gene>
    <name evidence="1" type="ORF">AKJ43_02540</name>
</gene>
<accession>A0A133V6I7</accession>